<dbReference type="OrthoDB" id="7999660at2"/>
<evidence type="ECO:0000256" key="1">
    <source>
        <dbReference type="SAM" id="MobiDB-lite"/>
    </source>
</evidence>
<accession>A0A2S6NLW2</accession>
<comment type="caution">
    <text evidence="2">The sequence shown here is derived from an EMBL/GenBank/DDBJ whole genome shotgun (WGS) entry which is preliminary data.</text>
</comment>
<feature type="region of interest" description="Disordered" evidence="1">
    <location>
        <begin position="82"/>
        <end position="106"/>
    </location>
</feature>
<gene>
    <name evidence="2" type="ORF">CCS01_04770</name>
</gene>
<proteinExistence type="predicted"/>
<dbReference type="Proteomes" id="UP000239724">
    <property type="component" value="Unassembled WGS sequence"/>
</dbReference>
<name>A0A2S6NLW2_RHOGL</name>
<evidence type="ECO:0000313" key="3">
    <source>
        <dbReference type="Proteomes" id="UP000239724"/>
    </source>
</evidence>
<dbReference type="EMBL" id="NHRY01000056">
    <property type="protein sequence ID" value="PPQ36551.1"/>
    <property type="molecule type" value="Genomic_DNA"/>
</dbReference>
<dbReference type="RefSeq" id="WP_104517705.1">
    <property type="nucleotide sequence ID" value="NZ_NHRY01000056.1"/>
</dbReference>
<protein>
    <submittedName>
        <fullName evidence="2">Uncharacterized protein</fullName>
    </submittedName>
</protein>
<organism evidence="2 3">
    <name type="scientific">Rhodopila globiformis</name>
    <name type="common">Rhodopseudomonas globiformis</name>
    <dbReference type="NCBI Taxonomy" id="1071"/>
    <lineage>
        <taxon>Bacteria</taxon>
        <taxon>Pseudomonadati</taxon>
        <taxon>Pseudomonadota</taxon>
        <taxon>Alphaproteobacteria</taxon>
        <taxon>Acetobacterales</taxon>
        <taxon>Acetobacteraceae</taxon>
        <taxon>Rhodopila</taxon>
    </lineage>
</organism>
<reference evidence="2 3" key="1">
    <citation type="journal article" date="2018" name="Arch. Microbiol.">
        <title>New insights into the metabolic potential of the phototrophic purple bacterium Rhodopila globiformis DSM 161(T) from its draft genome sequence and evidence for a vanadium-dependent nitrogenase.</title>
        <authorList>
            <person name="Imhoff J.F."/>
            <person name="Rahn T."/>
            <person name="Kunzel S."/>
            <person name="Neulinger S.C."/>
        </authorList>
    </citation>
    <scope>NUCLEOTIDE SEQUENCE [LARGE SCALE GENOMIC DNA]</scope>
    <source>
        <strain evidence="2 3">DSM 161</strain>
    </source>
</reference>
<sequence>MRGADTIDQEFEAGFSPTFETRWYRAERVGRAVMMLVAASWLKGRRVHDVPVVAYENGDLNRQRVHHLCLAQQGIRAAARRHGPIRLGPARDAAQAGRQISTIEDR</sequence>
<keyword evidence="3" id="KW-1185">Reference proteome</keyword>
<evidence type="ECO:0000313" key="2">
    <source>
        <dbReference type="EMBL" id="PPQ36551.1"/>
    </source>
</evidence>
<dbReference type="AlphaFoldDB" id="A0A2S6NLW2"/>